<reference evidence="3" key="1">
    <citation type="submission" date="2022-12" db="EMBL/GenBank/DDBJ databases">
        <title>Genome assemblies of Blomia tropicalis.</title>
        <authorList>
            <person name="Cui Y."/>
        </authorList>
    </citation>
    <scope>NUCLEOTIDE SEQUENCE</scope>
    <source>
        <tissue evidence="3">Adult mites</tissue>
    </source>
</reference>
<evidence type="ECO:0000313" key="3">
    <source>
        <dbReference type="EMBL" id="KAJ6224526.1"/>
    </source>
</evidence>
<organism evidence="3 4">
    <name type="scientific">Blomia tropicalis</name>
    <name type="common">Mite</name>
    <dbReference type="NCBI Taxonomy" id="40697"/>
    <lineage>
        <taxon>Eukaryota</taxon>
        <taxon>Metazoa</taxon>
        <taxon>Ecdysozoa</taxon>
        <taxon>Arthropoda</taxon>
        <taxon>Chelicerata</taxon>
        <taxon>Arachnida</taxon>
        <taxon>Acari</taxon>
        <taxon>Acariformes</taxon>
        <taxon>Sarcoptiformes</taxon>
        <taxon>Astigmata</taxon>
        <taxon>Glycyphagoidea</taxon>
        <taxon>Echimyopodidae</taxon>
        <taxon>Blomia</taxon>
    </lineage>
</organism>
<protein>
    <recommendedName>
        <fullName evidence="2">t-SNARE coiled-coil homology domain-containing protein</fullName>
    </recommendedName>
</protein>
<evidence type="ECO:0000256" key="1">
    <source>
        <dbReference type="SAM" id="Coils"/>
    </source>
</evidence>
<keyword evidence="4" id="KW-1185">Reference proteome</keyword>
<dbReference type="Proteomes" id="UP001142055">
    <property type="component" value="Chromosome 1"/>
</dbReference>
<dbReference type="AlphaFoldDB" id="A0A9Q0RS72"/>
<proteinExistence type="predicted"/>
<evidence type="ECO:0000313" key="4">
    <source>
        <dbReference type="Proteomes" id="UP001142055"/>
    </source>
</evidence>
<keyword evidence="1" id="KW-0175">Coiled coil</keyword>
<dbReference type="SUPFAM" id="SSF82708">
    <property type="entry name" value="R3H domain"/>
    <property type="match status" value="1"/>
</dbReference>
<gene>
    <name evidence="3" type="ORF">RDWZM_003071</name>
</gene>
<dbReference type="PANTHER" id="PTHR32019:SF2">
    <property type="entry name" value="R3H DOMAIN-CONTAINING PROTEIN 4"/>
    <property type="match status" value="1"/>
</dbReference>
<name>A0A9Q0RS72_BLOTA</name>
<dbReference type="Gene3D" id="1.20.5.110">
    <property type="match status" value="1"/>
</dbReference>
<dbReference type="InterPro" id="IPR059001">
    <property type="entry name" value="STX17_N"/>
</dbReference>
<dbReference type="SMART" id="SM00397">
    <property type="entry name" value="t_SNARE"/>
    <property type="match status" value="1"/>
</dbReference>
<dbReference type="EMBL" id="JAPWDV010000001">
    <property type="protein sequence ID" value="KAJ6224526.1"/>
    <property type="molecule type" value="Genomic_DNA"/>
</dbReference>
<accession>A0A9Q0RS72</accession>
<feature type="domain" description="T-SNARE coiled-coil homology" evidence="2">
    <location>
        <begin position="146"/>
        <end position="208"/>
    </location>
</feature>
<dbReference type="Pfam" id="PF26585">
    <property type="entry name" value="STX17_N"/>
    <property type="match status" value="1"/>
</dbReference>
<dbReference type="InterPro" id="IPR000727">
    <property type="entry name" value="T_SNARE_dom"/>
</dbReference>
<comment type="caution">
    <text evidence="3">The sequence shown here is derived from an EMBL/GenBank/DDBJ whole genome shotgun (WGS) entry which is preliminary data.</text>
</comment>
<dbReference type="InterPro" id="IPR039629">
    <property type="entry name" value="R3HDM4"/>
</dbReference>
<dbReference type="GO" id="GO:0003676">
    <property type="term" value="F:nucleic acid binding"/>
    <property type="evidence" value="ECO:0007669"/>
    <property type="project" value="InterPro"/>
</dbReference>
<evidence type="ECO:0000259" key="2">
    <source>
        <dbReference type="PROSITE" id="PS50192"/>
    </source>
</evidence>
<sequence length="450" mass="52265">MATNSRFHSIIRNNFENIVEQGIQFNLVKLEKCSRSILKYKADNQINELRNEYNNARLVIQQLELNLNELKNCYNSLKNIDTNNKYREQVDSLEVEVLNRIKIFIQENQEINQKALDEQIVRSNIEYCDVATENYGLQIQKEAATLTDKKQRLQQVKALHQDVIELNSLAINLGNMVHEQQEPITNICENLSQVENDVNIGTKSLIKPTTFINMGVIRNQLNETVVDEDWLYLSSDGEESNQNVIANQYANYRRRNHRTKKSSLTKPEPTFKALGAKGKSHKKFRRYENANLAMTELGSLAVESELEAVSIDDFIPQTTSPFALLMQNLNEGIDFNAFINCTEDQQNRLFEDCDIELESEDCSLFQVNNRFSKRCFETDSTRCFNRIDVQIRKKLMKKHVPLGILESIEEEIVPFFNANPKSMYKNNFPSPFQRFLLHACCMDHDVQRKN</sequence>
<dbReference type="SUPFAM" id="SSF58038">
    <property type="entry name" value="SNARE fusion complex"/>
    <property type="match status" value="1"/>
</dbReference>
<dbReference type="InterPro" id="IPR025952">
    <property type="entry name" value="R3H-assoc_dom"/>
</dbReference>
<dbReference type="InterPro" id="IPR036867">
    <property type="entry name" value="R3H_dom_sf"/>
</dbReference>
<feature type="coiled-coil region" evidence="1">
    <location>
        <begin position="39"/>
        <end position="80"/>
    </location>
</feature>
<dbReference type="Pfam" id="PF13902">
    <property type="entry name" value="R3H-assoc"/>
    <property type="match status" value="1"/>
</dbReference>
<dbReference type="PROSITE" id="PS50192">
    <property type="entry name" value="T_SNARE"/>
    <property type="match status" value="1"/>
</dbReference>
<dbReference type="PANTHER" id="PTHR32019">
    <property type="entry name" value="R3H DOMAIN-CONTAINING PROTEIN 4"/>
    <property type="match status" value="1"/>
</dbReference>